<evidence type="ECO:0000313" key="4">
    <source>
        <dbReference type="Proteomes" id="UP001058167"/>
    </source>
</evidence>
<name>A0AAI9PD35_PECCC</name>
<feature type="transmembrane region" description="Helical" evidence="1">
    <location>
        <begin position="62"/>
        <end position="81"/>
    </location>
</feature>
<keyword evidence="1" id="KW-0812">Transmembrane</keyword>
<organism evidence="3 5">
    <name type="scientific">Pectobacterium carotovorum subsp. carotovorum</name>
    <name type="common">Erwinia carotovora subsp. carotovora</name>
    <dbReference type="NCBI Taxonomy" id="555"/>
    <lineage>
        <taxon>Bacteria</taxon>
        <taxon>Pseudomonadati</taxon>
        <taxon>Pseudomonadota</taxon>
        <taxon>Gammaproteobacteria</taxon>
        <taxon>Enterobacterales</taxon>
        <taxon>Pectobacteriaceae</taxon>
        <taxon>Pectobacterium</taxon>
    </lineage>
</organism>
<keyword evidence="1" id="KW-0472">Membrane</keyword>
<evidence type="ECO:0000313" key="5">
    <source>
        <dbReference type="Proteomes" id="UP001165145"/>
    </source>
</evidence>
<gene>
    <name evidence="3" type="ORF">Pcaca03_09510</name>
    <name evidence="2" type="ORF">SOASR016_39490</name>
</gene>
<keyword evidence="4" id="KW-1185">Reference proteome</keyword>
<keyword evidence="1" id="KW-1133">Transmembrane helix</keyword>
<evidence type="ECO:0000256" key="1">
    <source>
        <dbReference type="SAM" id="Phobius"/>
    </source>
</evidence>
<accession>A0AAI9PD35</accession>
<evidence type="ECO:0000313" key="2">
    <source>
        <dbReference type="EMBL" id="GKX49197.1"/>
    </source>
</evidence>
<reference evidence="2" key="1">
    <citation type="submission" date="2022-06" db="EMBL/GenBank/DDBJ databases">
        <title>Draft genome sequences of Pectobacterium carotovorum subsp. carotovorum str. NBRC12380.</title>
        <authorList>
            <person name="Wakabayashi Y."/>
            <person name="Kojima K."/>
        </authorList>
    </citation>
    <scope>NUCLEOTIDE SEQUENCE</scope>
    <source>
        <strain evidence="2">NBRC 12380</strain>
    </source>
</reference>
<dbReference type="Proteomes" id="UP001165145">
    <property type="component" value="Unassembled WGS sequence"/>
</dbReference>
<comment type="caution">
    <text evidence="3">The sequence shown here is derived from an EMBL/GenBank/DDBJ whole genome shotgun (WGS) entry which is preliminary data.</text>
</comment>
<dbReference type="AlphaFoldDB" id="A0AAI9PD35"/>
<dbReference type="EMBL" id="BSRL01000001">
    <property type="protein sequence ID" value="GLV68507.1"/>
    <property type="molecule type" value="Genomic_DNA"/>
</dbReference>
<dbReference type="Proteomes" id="UP001058167">
    <property type="component" value="Unassembled WGS sequence"/>
</dbReference>
<dbReference type="EMBL" id="BRLF01000013">
    <property type="protein sequence ID" value="GKX49197.1"/>
    <property type="molecule type" value="Genomic_DNA"/>
</dbReference>
<reference evidence="3" key="2">
    <citation type="submission" date="2023-02" db="EMBL/GenBank/DDBJ databases">
        <title>Pectobacterium carotovorum subsp. carotovorum NBRC 12380.</title>
        <authorList>
            <person name="Ichikawa N."/>
            <person name="Sato H."/>
            <person name="Tonouchi N."/>
        </authorList>
    </citation>
    <scope>NUCLEOTIDE SEQUENCE</scope>
    <source>
        <strain evidence="3">NBRC 12380</strain>
    </source>
</reference>
<protein>
    <submittedName>
        <fullName evidence="3">Uncharacterized protein</fullName>
    </submittedName>
</protein>
<evidence type="ECO:0000313" key="3">
    <source>
        <dbReference type="EMBL" id="GLV68507.1"/>
    </source>
</evidence>
<sequence length="83" mass="9163">MQINAVLKQAVPCALTVYAVANMDIAGVDQVIAEKDVSLASVMMIKIKLTLLSVELRVRQQVRVFVLGLLYLVPLVQWLALVQ</sequence>
<proteinExistence type="predicted"/>